<reference evidence="2 3" key="1">
    <citation type="submission" date="2018-05" db="EMBL/GenBank/DDBJ databases">
        <title>Micromonospora from Atacama Desert.</title>
        <authorList>
            <person name="Carro L."/>
            <person name="Goodfellow M."/>
            <person name="Klenk H.-P."/>
        </authorList>
    </citation>
    <scope>NUCLEOTIDE SEQUENCE [LARGE SCALE GENOMIC DNA]</scope>
    <source>
        <strain evidence="2 3">LB32</strain>
    </source>
</reference>
<dbReference type="OrthoDB" id="5114842at2"/>
<comment type="caution">
    <text evidence="2">The sequence shown here is derived from an EMBL/GenBank/DDBJ whole genome shotgun (WGS) entry which is preliminary data.</text>
</comment>
<accession>A0A3N9Y5D7</accession>
<dbReference type="Proteomes" id="UP000266889">
    <property type="component" value="Unassembled WGS sequence"/>
</dbReference>
<gene>
    <name evidence="2" type="ORF">DLJ58_01060</name>
</gene>
<protein>
    <submittedName>
        <fullName evidence="2">Uncharacterized protein</fullName>
    </submittedName>
</protein>
<dbReference type="EMBL" id="QGSY01000061">
    <property type="protein sequence ID" value="RQX14647.1"/>
    <property type="molecule type" value="Genomic_DNA"/>
</dbReference>
<feature type="region of interest" description="Disordered" evidence="1">
    <location>
        <begin position="1"/>
        <end position="28"/>
    </location>
</feature>
<organism evidence="2 3">
    <name type="scientific">Micromonospora arida</name>
    <dbReference type="NCBI Taxonomy" id="2203715"/>
    <lineage>
        <taxon>Bacteria</taxon>
        <taxon>Bacillati</taxon>
        <taxon>Actinomycetota</taxon>
        <taxon>Actinomycetes</taxon>
        <taxon>Micromonosporales</taxon>
        <taxon>Micromonosporaceae</taxon>
        <taxon>Micromonospora</taxon>
    </lineage>
</organism>
<feature type="compositionally biased region" description="Basic residues" evidence="1">
    <location>
        <begin position="16"/>
        <end position="27"/>
    </location>
</feature>
<dbReference type="AlphaFoldDB" id="A0A3N9Y5D7"/>
<evidence type="ECO:0000256" key="1">
    <source>
        <dbReference type="SAM" id="MobiDB-lite"/>
    </source>
</evidence>
<proteinExistence type="predicted"/>
<feature type="region of interest" description="Disordered" evidence="1">
    <location>
        <begin position="134"/>
        <end position="156"/>
    </location>
</feature>
<feature type="compositionally biased region" description="Pro residues" evidence="1">
    <location>
        <begin position="84"/>
        <end position="106"/>
    </location>
</feature>
<evidence type="ECO:0000313" key="3">
    <source>
        <dbReference type="Proteomes" id="UP000266889"/>
    </source>
</evidence>
<keyword evidence="3" id="KW-1185">Reference proteome</keyword>
<evidence type="ECO:0000313" key="2">
    <source>
        <dbReference type="EMBL" id="RQX14647.1"/>
    </source>
</evidence>
<name>A0A3N9Y5D7_9ACTN</name>
<dbReference type="RefSeq" id="WP_124853435.1">
    <property type="nucleotide sequence ID" value="NZ_QGSY01000061.1"/>
</dbReference>
<sequence length="156" mass="17387">MTHRQPTTVEQDRQAARARKARRKHARREAFERWEAGYAAMMRLDAERANTRDRLNKGAMISPATLRYLGIRIPAGYVYAPAEQPEPTPAPQPEQPEPQPVTPAPVKPCAHCGEPFPVKGSKRYCSGDCRVAARPLAPPAKGSMRDRPHRTLLGSK</sequence>
<feature type="region of interest" description="Disordered" evidence="1">
    <location>
        <begin position="80"/>
        <end position="111"/>
    </location>
</feature>